<evidence type="ECO:0000313" key="8">
    <source>
        <dbReference type="EMBL" id="HFX13370.1"/>
    </source>
</evidence>
<keyword evidence="4 7" id="KW-0808">Transferase</keyword>
<keyword evidence="5 7" id="KW-0949">S-adenosyl-L-methionine</keyword>
<comment type="pathway">
    <text evidence="7">tRNA modification; N(7)-methylguanine-tRNA biosynthesis.</text>
</comment>
<dbReference type="InterPro" id="IPR003358">
    <property type="entry name" value="tRNA_(Gua-N-7)_MeTrfase_Trmb"/>
</dbReference>
<evidence type="ECO:0000256" key="3">
    <source>
        <dbReference type="ARBA" id="ARBA00022603"/>
    </source>
</evidence>
<evidence type="ECO:0000256" key="5">
    <source>
        <dbReference type="ARBA" id="ARBA00022691"/>
    </source>
</evidence>
<keyword evidence="3 7" id="KW-0489">Methyltransferase</keyword>
<dbReference type="Gene3D" id="3.40.50.150">
    <property type="entry name" value="Vaccinia Virus protein VP39"/>
    <property type="match status" value="1"/>
</dbReference>
<dbReference type="CDD" id="cd02440">
    <property type="entry name" value="AdoMet_MTases"/>
    <property type="match status" value="1"/>
</dbReference>
<comment type="similarity">
    <text evidence="7">Belongs to the class I-like SAM-binding methyltransferase superfamily. TrmB family.</text>
</comment>
<dbReference type="SUPFAM" id="SSF53335">
    <property type="entry name" value="S-adenosyl-L-methionine-dependent methyltransferases"/>
    <property type="match status" value="1"/>
</dbReference>
<dbReference type="InterPro" id="IPR055361">
    <property type="entry name" value="tRNA_methyltr_TrmB_bact"/>
</dbReference>
<gene>
    <name evidence="7 8" type="primary">trmB</name>
    <name evidence="8" type="ORF">ENW00_04310</name>
</gene>
<name>A0A7C3MHQ0_DICTH</name>
<dbReference type="GO" id="GO:0008176">
    <property type="term" value="F:tRNA (guanine(46)-N7)-methyltransferase activity"/>
    <property type="evidence" value="ECO:0007669"/>
    <property type="project" value="UniProtKB-UniRule"/>
</dbReference>
<feature type="binding site" evidence="7">
    <location>
        <position position="109"/>
    </location>
    <ligand>
        <name>substrate</name>
    </ligand>
</feature>
<feature type="binding site" evidence="7">
    <location>
        <position position="141"/>
    </location>
    <ligand>
        <name>substrate</name>
    </ligand>
</feature>
<dbReference type="Pfam" id="PF02390">
    <property type="entry name" value="Methyltransf_4"/>
    <property type="match status" value="1"/>
</dbReference>
<feature type="binding site" evidence="7">
    <location>
        <position position="82"/>
    </location>
    <ligand>
        <name>S-adenosyl-L-methionine</name>
        <dbReference type="ChEBI" id="CHEBI:59789"/>
    </ligand>
</feature>
<dbReference type="PANTHER" id="PTHR23417:SF14">
    <property type="entry name" value="PENTACOTRIPEPTIDE-REPEAT REGION OF PRORP DOMAIN-CONTAINING PROTEIN"/>
    <property type="match status" value="1"/>
</dbReference>
<comment type="caution">
    <text evidence="8">The sequence shown here is derived from an EMBL/GenBank/DDBJ whole genome shotgun (WGS) entry which is preliminary data.</text>
</comment>
<feature type="binding site" evidence="7">
    <location>
        <position position="30"/>
    </location>
    <ligand>
        <name>S-adenosyl-L-methionine</name>
        <dbReference type="ChEBI" id="CHEBI:59789"/>
    </ligand>
</feature>
<comment type="caution">
    <text evidence="7">Lacks conserved residue(s) required for the propagation of feature annotation.</text>
</comment>
<evidence type="ECO:0000256" key="1">
    <source>
        <dbReference type="ARBA" id="ARBA00000142"/>
    </source>
</evidence>
<protein>
    <recommendedName>
        <fullName evidence="7">tRNA (guanine-N(7)-)-methyltransferase</fullName>
        <ecNumber evidence="7">2.1.1.33</ecNumber>
    </recommendedName>
    <alternativeName>
        <fullName evidence="7">tRNA (guanine(46)-N(7))-methyltransferase</fullName>
    </alternativeName>
    <alternativeName>
        <fullName evidence="7">tRNA(m7G46)-methyltransferase</fullName>
    </alternativeName>
</protein>
<sequence length="345" mass="40625">MESLLLKEKDLGFFPDWESIFGKRAPLYLEIGMGNGEFSIWLAQNNPHINVIGIDVSKEILKKAERKVNKANLENLRIVRIEGAKALCKLFNSQSLKAVYMNFPDPWPKKSHKERRIINDAFIYLLGDRLEIEGHFIMATDSLDYANYTVDIFEKIGVFKPLWEKSIISDFPEYYKTKYARKWISIGLPIYYIGYKKLETIEMPLWIKDFYPLLKLKKEEIIMPYIIMELKKDLKIEEVLNILPKGIYEKDNKIINYISFYSRKNEILIDTVVVEGSLKQRFFISLYLNDHKLKISIHEATDPDPTYGVHESIAIIFSCLYKRFNELKILQNTCKKEIVEEFINH</sequence>
<dbReference type="EC" id="2.1.1.33" evidence="7"/>
<proteinExistence type="inferred from homology"/>
<evidence type="ECO:0000256" key="4">
    <source>
        <dbReference type="ARBA" id="ARBA00022679"/>
    </source>
</evidence>
<accession>A0A7C3MHQ0</accession>
<dbReference type="NCBIfam" id="TIGR00091">
    <property type="entry name" value="tRNA (guanosine(46)-N7)-methyltransferase TrmB"/>
    <property type="match status" value="1"/>
</dbReference>
<dbReference type="UniPathway" id="UPA00989"/>
<reference evidence="8" key="1">
    <citation type="journal article" date="2020" name="mSystems">
        <title>Genome- and Community-Level Interaction Insights into Carbon Utilization and Element Cycling Functions of Hydrothermarchaeota in Hydrothermal Sediment.</title>
        <authorList>
            <person name="Zhou Z."/>
            <person name="Liu Y."/>
            <person name="Xu W."/>
            <person name="Pan J."/>
            <person name="Luo Z.H."/>
            <person name="Li M."/>
        </authorList>
    </citation>
    <scope>NUCLEOTIDE SEQUENCE [LARGE SCALE GENOMIC DNA]</scope>
    <source>
        <strain evidence="8">SpSt-81</strain>
    </source>
</reference>
<keyword evidence="6 7" id="KW-0819">tRNA processing</keyword>
<organism evidence="8">
    <name type="scientific">Dictyoglomus thermophilum</name>
    <dbReference type="NCBI Taxonomy" id="14"/>
    <lineage>
        <taxon>Bacteria</taxon>
        <taxon>Pseudomonadati</taxon>
        <taxon>Dictyoglomota</taxon>
        <taxon>Dictyoglomia</taxon>
        <taxon>Dictyoglomales</taxon>
        <taxon>Dictyoglomaceae</taxon>
        <taxon>Dictyoglomus</taxon>
    </lineage>
</organism>
<dbReference type="EMBL" id="DTIN01000014">
    <property type="protein sequence ID" value="HFX13370.1"/>
    <property type="molecule type" value="Genomic_DNA"/>
</dbReference>
<dbReference type="GO" id="GO:0043527">
    <property type="term" value="C:tRNA methyltransferase complex"/>
    <property type="evidence" value="ECO:0007669"/>
    <property type="project" value="TreeGrafter"/>
</dbReference>
<dbReference type="HAMAP" id="MF_01057">
    <property type="entry name" value="tRNA_methyltr_TrmB"/>
    <property type="match status" value="1"/>
</dbReference>
<evidence type="ECO:0000256" key="2">
    <source>
        <dbReference type="ARBA" id="ARBA00003015"/>
    </source>
</evidence>
<comment type="catalytic activity">
    <reaction evidence="1 7">
        <text>guanosine(46) in tRNA + S-adenosyl-L-methionine = N(7)-methylguanosine(46) in tRNA + S-adenosyl-L-homocysteine</text>
        <dbReference type="Rhea" id="RHEA:42708"/>
        <dbReference type="Rhea" id="RHEA-COMP:10188"/>
        <dbReference type="Rhea" id="RHEA-COMP:10189"/>
        <dbReference type="ChEBI" id="CHEBI:57856"/>
        <dbReference type="ChEBI" id="CHEBI:59789"/>
        <dbReference type="ChEBI" id="CHEBI:74269"/>
        <dbReference type="ChEBI" id="CHEBI:74480"/>
        <dbReference type="EC" id="2.1.1.33"/>
    </reaction>
</comment>
<feature type="binding site" evidence="7">
    <location>
        <position position="55"/>
    </location>
    <ligand>
        <name>S-adenosyl-L-methionine</name>
        <dbReference type="ChEBI" id="CHEBI:59789"/>
    </ligand>
</feature>
<dbReference type="AlphaFoldDB" id="A0A7C3MHQ0"/>
<feature type="binding site" evidence="7">
    <location>
        <position position="105"/>
    </location>
    <ligand>
        <name>S-adenosyl-L-methionine</name>
        <dbReference type="ChEBI" id="CHEBI:59789"/>
    </ligand>
</feature>
<dbReference type="InterPro" id="IPR029063">
    <property type="entry name" value="SAM-dependent_MTases_sf"/>
</dbReference>
<dbReference type="PANTHER" id="PTHR23417">
    <property type="entry name" value="3-DEOXY-D-MANNO-OCTULOSONIC-ACID TRANSFERASE/TRNA GUANINE-N 7 - -METHYLTRANSFERASE"/>
    <property type="match status" value="1"/>
</dbReference>
<evidence type="ECO:0000256" key="7">
    <source>
        <dbReference type="HAMAP-Rule" id="MF_01057"/>
    </source>
</evidence>
<dbReference type="PROSITE" id="PS51625">
    <property type="entry name" value="SAM_MT_TRMB"/>
    <property type="match status" value="1"/>
</dbReference>
<comment type="function">
    <text evidence="2 7">Catalyzes the formation of N(7)-methylguanine at position 46 (m7G46) in tRNA.</text>
</comment>
<evidence type="ECO:0000256" key="6">
    <source>
        <dbReference type="ARBA" id="ARBA00022694"/>
    </source>
</evidence>